<dbReference type="PROSITE" id="PS50977">
    <property type="entry name" value="HTH_TETR_2"/>
    <property type="match status" value="1"/>
</dbReference>
<dbReference type="EMBL" id="JAAXOM010000004">
    <property type="protein sequence ID" value="NKX88767.1"/>
    <property type="molecule type" value="Genomic_DNA"/>
</dbReference>
<keyword evidence="2 4" id="KW-0238">DNA-binding</keyword>
<dbReference type="InterPro" id="IPR036271">
    <property type="entry name" value="Tet_transcr_reg_TetR-rel_C_sf"/>
</dbReference>
<dbReference type="AlphaFoldDB" id="A0A846W846"/>
<feature type="DNA-binding region" description="H-T-H motif" evidence="4">
    <location>
        <begin position="47"/>
        <end position="66"/>
    </location>
</feature>
<name>A0A846W846_9NOCA</name>
<organism evidence="6 7">
    <name type="scientific">Nocardia coubleae</name>
    <dbReference type="NCBI Taxonomy" id="356147"/>
    <lineage>
        <taxon>Bacteria</taxon>
        <taxon>Bacillati</taxon>
        <taxon>Actinomycetota</taxon>
        <taxon>Actinomycetes</taxon>
        <taxon>Mycobacteriales</taxon>
        <taxon>Nocardiaceae</taxon>
        <taxon>Nocardia</taxon>
    </lineage>
</organism>
<evidence type="ECO:0000313" key="6">
    <source>
        <dbReference type="EMBL" id="NKX88767.1"/>
    </source>
</evidence>
<gene>
    <name evidence="6" type="ORF">HGA10_15790</name>
</gene>
<accession>A0A846W846</accession>
<feature type="domain" description="HTH tetR-type" evidence="5">
    <location>
        <begin position="24"/>
        <end position="84"/>
    </location>
</feature>
<evidence type="ECO:0000256" key="2">
    <source>
        <dbReference type="ARBA" id="ARBA00023125"/>
    </source>
</evidence>
<protein>
    <submittedName>
        <fullName evidence="6">TetR/AcrR family transcriptional regulator</fullName>
    </submittedName>
</protein>
<dbReference type="SUPFAM" id="SSF46689">
    <property type="entry name" value="Homeodomain-like"/>
    <property type="match status" value="1"/>
</dbReference>
<dbReference type="Pfam" id="PF00440">
    <property type="entry name" value="TetR_N"/>
    <property type="match status" value="1"/>
</dbReference>
<evidence type="ECO:0000256" key="4">
    <source>
        <dbReference type="PROSITE-ProRule" id="PRU00335"/>
    </source>
</evidence>
<evidence type="ECO:0000256" key="3">
    <source>
        <dbReference type="ARBA" id="ARBA00023163"/>
    </source>
</evidence>
<dbReference type="InterPro" id="IPR009057">
    <property type="entry name" value="Homeodomain-like_sf"/>
</dbReference>
<dbReference type="Pfam" id="PF02909">
    <property type="entry name" value="TetR_C_1"/>
    <property type="match status" value="1"/>
</dbReference>
<reference evidence="6 7" key="1">
    <citation type="submission" date="2020-04" db="EMBL/GenBank/DDBJ databases">
        <title>MicrobeNet Type strains.</title>
        <authorList>
            <person name="Nicholson A.C."/>
        </authorList>
    </citation>
    <scope>NUCLEOTIDE SEQUENCE [LARGE SCALE GENOMIC DNA]</scope>
    <source>
        <strain evidence="6 7">DSM 44960</strain>
    </source>
</reference>
<dbReference type="GO" id="GO:0045892">
    <property type="term" value="P:negative regulation of DNA-templated transcription"/>
    <property type="evidence" value="ECO:0007669"/>
    <property type="project" value="InterPro"/>
</dbReference>
<comment type="caution">
    <text evidence="6">The sequence shown here is derived from an EMBL/GenBank/DDBJ whole genome shotgun (WGS) entry which is preliminary data.</text>
</comment>
<keyword evidence="1" id="KW-0805">Transcription regulation</keyword>
<evidence type="ECO:0000259" key="5">
    <source>
        <dbReference type="PROSITE" id="PS50977"/>
    </source>
</evidence>
<sequence>MRSGTGVTSLWERLTEGDRNAGKPLSARRIAETAVAVADVDGLDAITMRRLATELGVAPMAAYRHVASKDEVLELMVDLVYGEVEYAAGDGWRATLRELATALQALILRHPWLTRLTAPELVYELTPNRMALTEYALTALHDDLGLDLDTAMAAARTVFAYVLGATGAEIGLRALMDDRGWTTGAQARTGLSTQMTWLLGTGRYPTFERYVHQARRKDDLRWQFDTGLEQVLDGIEARR</sequence>
<dbReference type="Gene3D" id="1.10.357.10">
    <property type="entry name" value="Tetracycline Repressor, domain 2"/>
    <property type="match status" value="1"/>
</dbReference>
<dbReference type="InterPro" id="IPR004111">
    <property type="entry name" value="Repressor_TetR_C"/>
</dbReference>
<dbReference type="SUPFAM" id="SSF48498">
    <property type="entry name" value="Tetracyclin repressor-like, C-terminal domain"/>
    <property type="match status" value="1"/>
</dbReference>
<keyword evidence="3" id="KW-0804">Transcription</keyword>
<dbReference type="InterPro" id="IPR001647">
    <property type="entry name" value="HTH_TetR"/>
</dbReference>
<evidence type="ECO:0000313" key="7">
    <source>
        <dbReference type="Proteomes" id="UP000572007"/>
    </source>
</evidence>
<proteinExistence type="predicted"/>
<dbReference type="GO" id="GO:0003677">
    <property type="term" value="F:DNA binding"/>
    <property type="evidence" value="ECO:0007669"/>
    <property type="project" value="UniProtKB-UniRule"/>
</dbReference>
<evidence type="ECO:0000256" key="1">
    <source>
        <dbReference type="ARBA" id="ARBA00023015"/>
    </source>
</evidence>
<dbReference type="Proteomes" id="UP000572007">
    <property type="component" value="Unassembled WGS sequence"/>
</dbReference>
<keyword evidence="7" id="KW-1185">Reference proteome</keyword>
<dbReference type="Gene3D" id="1.10.10.60">
    <property type="entry name" value="Homeodomain-like"/>
    <property type="match status" value="1"/>
</dbReference>